<dbReference type="Pfam" id="PF02542">
    <property type="entry name" value="YgbB"/>
    <property type="match status" value="1"/>
</dbReference>
<dbReference type="GO" id="GO:0008685">
    <property type="term" value="F:2-C-methyl-D-erythritol 2,4-cyclodiphosphate synthase activity"/>
    <property type="evidence" value="ECO:0007669"/>
    <property type="project" value="UniProtKB-UniRule"/>
</dbReference>
<dbReference type="Gene3D" id="3.90.550.10">
    <property type="entry name" value="Spore Coat Polysaccharide Biosynthesis Protein SpsA, Chain A"/>
    <property type="match status" value="1"/>
</dbReference>
<keyword evidence="4 10" id="KW-0808">Transferase</keyword>
<comment type="pathway">
    <text evidence="3 10">Isoprenoid biosynthesis; isopentenyl diphosphate biosynthesis via DXP pathway; isopentenyl diphosphate from 1-deoxy-D-xylulose 5-phosphate: step 4/6.</text>
</comment>
<feature type="site" description="Transition state stabilizer" evidence="10">
    <location>
        <position position="363"/>
    </location>
</feature>
<evidence type="ECO:0000256" key="5">
    <source>
        <dbReference type="ARBA" id="ARBA00022695"/>
    </source>
</evidence>
<feature type="binding site" evidence="10">
    <location>
        <begin position="291"/>
        <end position="295"/>
    </location>
    <ligand>
        <name>4-CDP-2-C-methyl-D-erythritol 2-phosphate</name>
        <dbReference type="ChEBI" id="CHEBI:57919"/>
    </ligand>
</feature>
<evidence type="ECO:0000256" key="1">
    <source>
        <dbReference type="ARBA" id="ARBA00000200"/>
    </source>
</evidence>
<comment type="catalytic activity">
    <reaction evidence="10">
        <text>2-C-methyl-D-erythritol 4-phosphate + CTP + H(+) = 4-CDP-2-C-methyl-D-erythritol + diphosphate</text>
        <dbReference type="Rhea" id="RHEA:13429"/>
        <dbReference type="ChEBI" id="CHEBI:15378"/>
        <dbReference type="ChEBI" id="CHEBI:33019"/>
        <dbReference type="ChEBI" id="CHEBI:37563"/>
        <dbReference type="ChEBI" id="CHEBI:57823"/>
        <dbReference type="ChEBI" id="CHEBI:58262"/>
        <dbReference type="EC" id="2.7.7.60"/>
    </reaction>
</comment>
<evidence type="ECO:0000256" key="10">
    <source>
        <dbReference type="HAMAP-Rule" id="MF_01520"/>
    </source>
</evidence>
<dbReference type="RefSeq" id="WP_104699893.1">
    <property type="nucleotide sequence ID" value="NZ_FZPP01000016.1"/>
</dbReference>
<comment type="similarity">
    <text evidence="10">In the N-terminal section; belongs to the IspD/TarI cytidylyltransferase family. IspD subfamily.</text>
</comment>
<feature type="site" description="Positions MEP for the nucleophilic attack" evidence="10">
    <location>
        <position position="155"/>
    </location>
</feature>
<evidence type="ECO:0000256" key="9">
    <source>
        <dbReference type="ARBA" id="ARBA00023268"/>
    </source>
</evidence>
<dbReference type="GO" id="GO:0019288">
    <property type="term" value="P:isopentenyl diphosphate biosynthetic process, methylerythritol 4-phosphate pathway"/>
    <property type="evidence" value="ECO:0007669"/>
    <property type="project" value="UniProtKB-UniRule"/>
</dbReference>
<evidence type="ECO:0000313" key="14">
    <source>
        <dbReference type="Proteomes" id="UP000256599"/>
    </source>
</evidence>
<comment type="similarity">
    <text evidence="11">Belongs to the IspF family.</text>
</comment>
<gene>
    <name evidence="10" type="primary">ispDF</name>
    <name evidence="13" type="ORF">CQA63_04015</name>
</gene>
<feature type="binding site" evidence="10">
    <location>
        <position position="272"/>
    </location>
    <ligand>
        <name>a divalent metal cation</name>
        <dbReference type="ChEBI" id="CHEBI:60240"/>
    </ligand>
</feature>
<feature type="binding site" evidence="10">
    <location>
        <position position="372"/>
    </location>
    <ligand>
        <name>4-CDP-2-C-methyl-D-erythritol 2-phosphate</name>
        <dbReference type="ChEBI" id="CHEBI:57919"/>
    </ligand>
</feature>
<feature type="region of interest" description="2-C-methyl-D-erythritol 4-phosphate cytidylyltransferase" evidence="10">
    <location>
        <begin position="1"/>
        <end position="227"/>
    </location>
</feature>
<dbReference type="PANTHER" id="PTHR43181:SF1">
    <property type="entry name" value="2-C-METHYL-D-ERYTHRITOL 2,4-CYCLODIPHOSPHATE SYNTHASE, CHLOROPLASTIC"/>
    <property type="match status" value="1"/>
</dbReference>
<dbReference type="PROSITE" id="PS01350">
    <property type="entry name" value="ISPF"/>
    <property type="match status" value="1"/>
</dbReference>
<evidence type="ECO:0000256" key="6">
    <source>
        <dbReference type="ARBA" id="ARBA00022723"/>
    </source>
</evidence>
<dbReference type="EC" id="4.6.1.12" evidence="10"/>
<keyword evidence="6 10" id="KW-0479">Metal-binding</keyword>
<feature type="site" description="Transition state stabilizer" evidence="10">
    <location>
        <position position="19"/>
    </location>
</feature>
<evidence type="ECO:0000259" key="12">
    <source>
        <dbReference type="Pfam" id="PF02542"/>
    </source>
</evidence>
<dbReference type="GO" id="GO:0050518">
    <property type="term" value="F:2-C-methyl-D-erythritol 4-phosphate cytidylyltransferase activity"/>
    <property type="evidence" value="ECO:0007669"/>
    <property type="project" value="UniProtKB-UniRule"/>
</dbReference>
<dbReference type="UniPathway" id="UPA00056">
    <property type="reaction ID" value="UER00093"/>
</dbReference>
<dbReference type="AlphaFoldDB" id="A0A3D8I4P3"/>
<feature type="binding site" evidence="10">
    <location>
        <position position="236"/>
    </location>
    <ligand>
        <name>a divalent metal cation</name>
        <dbReference type="ChEBI" id="CHEBI:60240"/>
    </ligand>
</feature>
<comment type="caution">
    <text evidence="13">The sequence shown here is derived from an EMBL/GenBank/DDBJ whole genome shotgun (WGS) entry which is preliminary data.</text>
</comment>
<feature type="binding site" evidence="10">
    <location>
        <begin position="286"/>
        <end position="288"/>
    </location>
    <ligand>
        <name>4-CDP-2-C-methyl-D-erythritol 2-phosphate</name>
        <dbReference type="ChEBI" id="CHEBI:57919"/>
    </ligand>
</feature>
<feature type="site" description="Transition state stabilizer" evidence="10">
    <location>
        <position position="28"/>
    </location>
</feature>
<keyword evidence="7 10" id="KW-0414">Isoprene biosynthesis</keyword>
<dbReference type="NCBIfam" id="TIGR00151">
    <property type="entry name" value="ispF"/>
    <property type="match status" value="1"/>
</dbReference>
<dbReference type="HAMAP" id="MF_01520">
    <property type="entry name" value="IspDF"/>
    <property type="match status" value="1"/>
</dbReference>
<proteinExistence type="inferred from homology"/>
<dbReference type="EMBL" id="NXLR01000005">
    <property type="protein sequence ID" value="RDU60123.1"/>
    <property type="molecule type" value="Genomic_DNA"/>
</dbReference>
<dbReference type="InterPro" id="IPR018294">
    <property type="entry name" value="ISPD_synthase_CS"/>
</dbReference>
<evidence type="ECO:0000256" key="3">
    <source>
        <dbReference type="ARBA" id="ARBA00004709"/>
    </source>
</evidence>
<dbReference type="PANTHER" id="PTHR43181">
    <property type="entry name" value="2-C-METHYL-D-ERYTHRITOL 2,4-CYCLODIPHOSPHATE SYNTHASE, CHLOROPLASTIC"/>
    <property type="match status" value="1"/>
</dbReference>
<reference evidence="13 14" key="1">
    <citation type="submission" date="2018-04" db="EMBL/GenBank/DDBJ databases">
        <title>Novel Campyloabacter and Helicobacter Species and Strains.</title>
        <authorList>
            <person name="Mannion A.J."/>
            <person name="Shen Z."/>
            <person name="Fox J.G."/>
        </authorList>
    </citation>
    <scope>NUCLEOTIDE SEQUENCE [LARGE SCALE GENOMIC DNA]</scope>
    <source>
        <strain evidence="13 14">MIT 98-6070</strain>
    </source>
</reference>
<dbReference type="Gene3D" id="3.30.1330.50">
    <property type="entry name" value="2-C-methyl-D-erythritol 2,4-cyclodiphosphate synthase"/>
    <property type="match status" value="1"/>
</dbReference>
<dbReference type="InterPro" id="IPR029044">
    <property type="entry name" value="Nucleotide-diphossugar_trans"/>
</dbReference>
<evidence type="ECO:0000256" key="2">
    <source>
        <dbReference type="ARBA" id="ARBA00001968"/>
    </source>
</evidence>
<dbReference type="OrthoDB" id="9804336at2"/>
<feature type="binding site" evidence="10">
    <location>
        <position position="369"/>
    </location>
    <ligand>
        <name>4-CDP-2-C-methyl-D-erythritol 2-phosphate</name>
        <dbReference type="ChEBI" id="CHEBI:57919"/>
    </ligand>
</feature>
<dbReference type="CDD" id="cd02516">
    <property type="entry name" value="CDP-ME_synthetase"/>
    <property type="match status" value="1"/>
</dbReference>
<feature type="site" description="Positions MEP for the nucleophilic attack" evidence="10">
    <location>
        <position position="206"/>
    </location>
</feature>
<dbReference type="Proteomes" id="UP000256599">
    <property type="component" value="Unassembled WGS sequence"/>
</dbReference>
<comment type="cofactor">
    <cofactor evidence="2 10">
        <name>a divalent metal cation</name>
        <dbReference type="ChEBI" id="CHEBI:60240"/>
    </cofactor>
</comment>
<dbReference type="GO" id="GO:0016114">
    <property type="term" value="P:terpenoid biosynthetic process"/>
    <property type="evidence" value="ECO:0007669"/>
    <property type="project" value="InterPro"/>
</dbReference>
<comment type="pathway">
    <text evidence="10">Isoprenoid biosynthesis; isopentenyl diphosphate biosynthesis via DXP pathway; isopentenyl diphosphate from 1-deoxy-D-xylulose 5-phosphate: step 2/6.</text>
</comment>
<dbReference type="HAMAP" id="MF_00107">
    <property type="entry name" value="IspF"/>
    <property type="match status" value="1"/>
</dbReference>
<accession>A0A3D8I4P3</accession>
<keyword evidence="14" id="KW-1185">Reference proteome</keyword>
<keyword evidence="5 10" id="KW-0548">Nucleotidyltransferase</keyword>
<evidence type="ECO:0000256" key="7">
    <source>
        <dbReference type="ARBA" id="ARBA00023229"/>
    </source>
</evidence>
<comment type="caution">
    <text evidence="10">Lacks conserved residue(s) required for the propagation of feature annotation.</text>
</comment>
<dbReference type="NCBIfam" id="NF006899">
    <property type="entry name" value="PRK09382.1"/>
    <property type="match status" value="1"/>
</dbReference>
<feature type="site" description="Transition state stabilizer" evidence="10">
    <location>
        <position position="264"/>
    </location>
</feature>
<keyword evidence="8 10" id="KW-0456">Lyase</keyword>
<dbReference type="GO" id="GO:0046872">
    <property type="term" value="F:metal ion binding"/>
    <property type="evidence" value="ECO:0007669"/>
    <property type="project" value="UniProtKB-KW"/>
</dbReference>
<feature type="region of interest" description="2-C-methyl-D-erythritol 2,4-cyclodiphosphate synthase" evidence="10">
    <location>
        <begin position="228"/>
        <end position="404"/>
    </location>
</feature>
<comment type="similarity">
    <text evidence="10">In the C-terminal section; belongs to the IspF family.</text>
</comment>
<feature type="binding site" evidence="10">
    <location>
        <begin position="264"/>
        <end position="265"/>
    </location>
    <ligand>
        <name>4-CDP-2-C-methyl-D-erythritol 2-phosphate</name>
        <dbReference type="ChEBI" id="CHEBI:57919"/>
    </ligand>
</feature>
<comment type="function">
    <text evidence="10">Bifunctional enzyme that catalyzes the formation of 4-diphosphocytidyl-2-C-methyl-D-erythritol from CTP and 2-C-methyl-D-erythritol 4-phosphate (MEP) (IspD), and catalyzes the conversion of 4-diphosphocytidyl-2-C-methyl-D-erythritol 2-phosphate (CDP-ME2P) to 2-C-methyl-D-erythritol 2,4-cyclodiphosphate (ME-CPP) with a corresponding release of cytidine 5-monophosphate (CMP) (IspF).</text>
</comment>
<dbReference type="InterPro" id="IPR026596">
    <property type="entry name" value="IspD/F"/>
</dbReference>
<dbReference type="InterPro" id="IPR003526">
    <property type="entry name" value="MECDP_synthase"/>
</dbReference>
<dbReference type="Pfam" id="PF01128">
    <property type="entry name" value="IspD"/>
    <property type="match status" value="1"/>
</dbReference>
<protein>
    <recommendedName>
        <fullName evidence="10">Bifunctional enzyme IspD/IspF</fullName>
    </recommendedName>
    <domain>
        <recommendedName>
            <fullName evidence="10">2-C-methyl-D-erythritol 4-phosphate cytidylyltransferase</fullName>
            <ecNumber evidence="10">2.7.7.60</ecNumber>
        </recommendedName>
        <alternativeName>
            <fullName evidence="10">4-diphosphocytidyl-2C-methyl-D-erythritol synthase</fullName>
        </alternativeName>
        <alternativeName>
            <fullName evidence="10">MEP cytidylyltransferase</fullName>
            <shortName evidence="10">MCT</shortName>
        </alternativeName>
    </domain>
    <domain>
        <recommendedName>
            <fullName evidence="10">2-C-methyl-D-erythritol 2,4-cyclodiphosphate synthase</fullName>
            <shortName evidence="10">MECDP-synthase</shortName>
            <shortName evidence="10">MECPP-synthase</shortName>
            <shortName evidence="10">MECPS</shortName>
            <ecNumber evidence="10">4.6.1.12</ecNumber>
        </recommendedName>
    </domain>
</protein>
<dbReference type="InterPro" id="IPR034683">
    <property type="entry name" value="IspD/TarI"/>
</dbReference>
<dbReference type="EC" id="2.7.7.60" evidence="10"/>
<sequence>MVRQLDITLVMLAAGNSTRFCKDFKCKKQWLRVDDKPLWYIATSNILKHCSVKKVILVASRQDYTYMRNSFDWQIWGRDALVVCGGDTRAQSLANALAHVSTSYVLVSDVARWNVADNVIENMIELATRDKNIDCVVPFLKVADTSFYEGKYLNRESLKLIQTPQLSKIEVIREALGHGDFSDESSAITAMGGKVAFVEGSHLMNKLTYWSDLSLHIASLRAPSAKVFIGSGIDVHEFEDGFKSNKPMILGGVHIPSSLAFKAHSDGDVALHALCDAILGAIGGGDIGEWFPDDDMAYKNADSKILLKHIYDFAQSVGYEIFNVDLSIMAQTPKLTPYKAAMRKCIAEILHIPQAYINIKATTTEGLGFIGRKEGICVQAHVSMGFINWHKFVLQGGKYEEKLP</sequence>
<evidence type="ECO:0000256" key="4">
    <source>
        <dbReference type="ARBA" id="ARBA00022679"/>
    </source>
</evidence>
<dbReference type="SUPFAM" id="SSF53448">
    <property type="entry name" value="Nucleotide-diphospho-sugar transferases"/>
    <property type="match status" value="1"/>
</dbReference>
<feature type="binding site" evidence="10">
    <location>
        <begin position="234"/>
        <end position="236"/>
    </location>
    <ligand>
        <name>4-CDP-2-C-methyl-D-erythritol 2-phosphate</name>
        <dbReference type="ChEBI" id="CHEBI:57919"/>
    </ligand>
</feature>
<feature type="binding site" evidence="10">
    <location>
        <position position="234"/>
    </location>
    <ligand>
        <name>a divalent metal cation</name>
        <dbReference type="ChEBI" id="CHEBI:60240"/>
    </ligand>
</feature>
<dbReference type="CDD" id="cd00554">
    <property type="entry name" value="MECDP_synthase"/>
    <property type="match status" value="1"/>
</dbReference>
<feature type="binding site" evidence="10">
    <location>
        <begin position="362"/>
        <end position="365"/>
    </location>
    <ligand>
        <name>4-CDP-2-C-methyl-D-erythritol 2-phosphate</name>
        <dbReference type="ChEBI" id="CHEBI:57919"/>
    </ligand>
</feature>
<dbReference type="InterPro" id="IPR036571">
    <property type="entry name" value="MECDP_synthase_sf"/>
</dbReference>
<name>A0A3D8I4P3_9HELI</name>
<dbReference type="PROSITE" id="PS01295">
    <property type="entry name" value="ISPD"/>
    <property type="match status" value="1"/>
</dbReference>
<dbReference type="SUPFAM" id="SSF69765">
    <property type="entry name" value="IpsF-like"/>
    <property type="match status" value="1"/>
</dbReference>
<organism evidence="13 14">
    <name type="scientific">Helicobacter marmotae</name>
    <dbReference type="NCBI Taxonomy" id="152490"/>
    <lineage>
        <taxon>Bacteria</taxon>
        <taxon>Pseudomonadati</taxon>
        <taxon>Campylobacterota</taxon>
        <taxon>Epsilonproteobacteria</taxon>
        <taxon>Campylobacterales</taxon>
        <taxon>Helicobacteraceae</taxon>
        <taxon>Helicobacter</taxon>
    </lineage>
</organism>
<evidence type="ECO:0000256" key="11">
    <source>
        <dbReference type="RuleBase" id="RU004395"/>
    </source>
</evidence>
<feature type="domain" description="2-C-methyl-D-erythritol 2,4-cyclodiphosphate synthase" evidence="12">
    <location>
        <begin position="229"/>
        <end position="383"/>
    </location>
</feature>
<dbReference type="InterPro" id="IPR020555">
    <property type="entry name" value="MECDP_synthase_CS"/>
</dbReference>
<evidence type="ECO:0000256" key="8">
    <source>
        <dbReference type="ARBA" id="ARBA00023239"/>
    </source>
</evidence>
<comment type="catalytic activity">
    <reaction evidence="1 10 11">
        <text>4-CDP-2-C-methyl-D-erythritol 2-phosphate = 2-C-methyl-D-erythritol 2,4-cyclic diphosphate + CMP</text>
        <dbReference type="Rhea" id="RHEA:23864"/>
        <dbReference type="ChEBI" id="CHEBI:57919"/>
        <dbReference type="ChEBI" id="CHEBI:58483"/>
        <dbReference type="ChEBI" id="CHEBI:60377"/>
        <dbReference type="EC" id="4.6.1.12"/>
    </reaction>
</comment>
<keyword evidence="9 10" id="KW-0511">Multifunctional enzyme</keyword>
<evidence type="ECO:0000313" key="13">
    <source>
        <dbReference type="EMBL" id="RDU60123.1"/>
    </source>
</evidence>